<accession>A0AAN6N1P3</accession>
<dbReference type="AlphaFoldDB" id="A0AAN6N1P3"/>
<name>A0AAN6N1P3_9PEZI</name>
<reference evidence="2" key="1">
    <citation type="journal article" date="2023" name="Mol. Phylogenet. Evol.">
        <title>Genome-scale phylogeny and comparative genomics of the fungal order Sordariales.</title>
        <authorList>
            <person name="Hensen N."/>
            <person name="Bonometti L."/>
            <person name="Westerberg I."/>
            <person name="Brannstrom I.O."/>
            <person name="Guillou S."/>
            <person name="Cros-Aarteil S."/>
            <person name="Calhoun S."/>
            <person name="Haridas S."/>
            <person name="Kuo A."/>
            <person name="Mondo S."/>
            <person name="Pangilinan J."/>
            <person name="Riley R."/>
            <person name="LaButti K."/>
            <person name="Andreopoulos B."/>
            <person name="Lipzen A."/>
            <person name="Chen C."/>
            <person name="Yan M."/>
            <person name="Daum C."/>
            <person name="Ng V."/>
            <person name="Clum A."/>
            <person name="Steindorff A."/>
            <person name="Ohm R.A."/>
            <person name="Martin F."/>
            <person name="Silar P."/>
            <person name="Natvig D.O."/>
            <person name="Lalanne C."/>
            <person name="Gautier V."/>
            <person name="Ament-Velasquez S.L."/>
            <person name="Kruys A."/>
            <person name="Hutchinson M.I."/>
            <person name="Powell A.J."/>
            <person name="Barry K."/>
            <person name="Miller A.N."/>
            <person name="Grigoriev I.V."/>
            <person name="Debuchy R."/>
            <person name="Gladieux P."/>
            <person name="Hiltunen Thoren M."/>
            <person name="Johannesson H."/>
        </authorList>
    </citation>
    <scope>NUCLEOTIDE SEQUENCE [LARGE SCALE GENOMIC DNA]</scope>
    <source>
        <strain evidence="2">CBS 340.73</strain>
    </source>
</reference>
<keyword evidence="2" id="KW-1185">Reference proteome</keyword>
<organism evidence="1 2">
    <name type="scientific">Diplogelasinospora grovesii</name>
    <dbReference type="NCBI Taxonomy" id="303347"/>
    <lineage>
        <taxon>Eukaryota</taxon>
        <taxon>Fungi</taxon>
        <taxon>Dikarya</taxon>
        <taxon>Ascomycota</taxon>
        <taxon>Pezizomycotina</taxon>
        <taxon>Sordariomycetes</taxon>
        <taxon>Sordariomycetidae</taxon>
        <taxon>Sordariales</taxon>
        <taxon>Diplogelasinosporaceae</taxon>
        <taxon>Diplogelasinospora</taxon>
    </lineage>
</organism>
<proteinExistence type="predicted"/>
<dbReference type="Proteomes" id="UP001303473">
    <property type="component" value="Unassembled WGS sequence"/>
</dbReference>
<sequence length="914" mass="98613">MLFVIDTSGRPCEYAKFVRVGGGAVSIYTAQNTVTSSDVQPPCEMPGALSVVLDGVATKDLGCPGRPFPPNIELHYADNNTVVPGAGCRLAATLLEAPNAAATAPQRITLEFNLCFADMAAFDGMPAGSKRPVRIDAVCGGCRSSTSFDLIKTPSVSTYFLKSGADFDLRLLRLPRGEAWGNLTNNDPVKFVQSAVQALRGNQSRTDHPFDQLSLDSTVELAAAVGGVEVNNFAFARLRCRAPTGARADDVKVFFRLFNPSGAGMLYDGQTSYSRTTDRRNAGPTVGKVHGEVVSMPFFADERPPGDDLGGHVDPTNICSLVGRGEDEELVAYFGCWLDFNVNPKVREAIIRSSHQCMVAEVHHPPNPIDKGASPFACDRLIQRNLSIVASDNPGPPAAHTVCLPFELSPDSYDAVPPPFPDIKTTVSQRAAYKVDELLVNWHNLPQDAYATIYFPTLDVGKLVDLAAALKGGSGFLSLLDNRTVLFRVGHASYLPLIFPSPDPITGLLTVQMPPTVRSGSTYHVSLHQISGRKGTVVGTFELTIPVGNAEDLVDQAGGELGVVKGLTPPSPSGGQVVDRWASVSKKYTQGLEDRVRAFGGDPEPYRGLFISTSTKGGIDGGVYFVRYDRSGNQLDGHEIRVDSIKKEQQKPVDLWYSYASYRTVYLIPSSRPRVGLSSVDDTAGIQVDPVTVEGGRGFAARLKTLLNTTPVAAFKGLVNEFSQAGKSDKLDGVKALQVGEVVFQGLPNRLMCKGEAWLGPLPRTTYTPTDKKPFRGIWAVDYGNGTELLLLCQPDDKGGSESVYKGPLVAIKLTSCDAHVPQGEVSWQVADLSKAGQVNVEHEARFTAERVVQCQVRGADKYHQHGPSNFIDGQLYIISTDKLAVYRMGPYTGAWCAGGIYYCHRVDVGWFLG</sequence>
<gene>
    <name evidence="1" type="ORF">QBC46DRAFT_295242</name>
</gene>
<evidence type="ECO:0000313" key="2">
    <source>
        <dbReference type="Proteomes" id="UP001303473"/>
    </source>
</evidence>
<dbReference type="Pfam" id="PF12014">
    <property type="entry name" value="Cyclin_D1_bind"/>
    <property type="match status" value="1"/>
</dbReference>
<dbReference type="EMBL" id="MU853867">
    <property type="protein sequence ID" value="KAK3936971.1"/>
    <property type="molecule type" value="Genomic_DNA"/>
</dbReference>
<evidence type="ECO:0000313" key="1">
    <source>
        <dbReference type="EMBL" id="KAK3936971.1"/>
    </source>
</evidence>
<comment type="caution">
    <text evidence="1">The sequence shown here is derived from an EMBL/GenBank/DDBJ whole genome shotgun (WGS) entry which is preliminary data.</text>
</comment>
<protein>
    <submittedName>
        <fullName evidence="1">Uncharacterized protein</fullName>
    </submittedName>
</protein>